<organism evidence="9 10">
    <name type="scientific">Ranatra chinensis</name>
    <dbReference type="NCBI Taxonomy" id="642074"/>
    <lineage>
        <taxon>Eukaryota</taxon>
        <taxon>Metazoa</taxon>
        <taxon>Ecdysozoa</taxon>
        <taxon>Arthropoda</taxon>
        <taxon>Hexapoda</taxon>
        <taxon>Insecta</taxon>
        <taxon>Pterygota</taxon>
        <taxon>Neoptera</taxon>
        <taxon>Paraneoptera</taxon>
        <taxon>Hemiptera</taxon>
        <taxon>Heteroptera</taxon>
        <taxon>Panheteroptera</taxon>
        <taxon>Nepomorpha</taxon>
        <taxon>Nepidae</taxon>
        <taxon>Ranatrinae</taxon>
        <taxon>Ranatra</taxon>
    </lineage>
</organism>
<dbReference type="SUPFAM" id="SSF46689">
    <property type="entry name" value="Homeodomain-like"/>
    <property type="match status" value="1"/>
</dbReference>
<evidence type="ECO:0000256" key="1">
    <source>
        <dbReference type="ARBA" id="ARBA00004123"/>
    </source>
</evidence>
<keyword evidence="10" id="KW-1185">Reference proteome</keyword>
<keyword evidence="3 6" id="KW-0238">DNA-binding</keyword>
<dbReference type="GO" id="GO:0005634">
    <property type="term" value="C:nucleus"/>
    <property type="evidence" value="ECO:0007669"/>
    <property type="project" value="UniProtKB-SubCell"/>
</dbReference>
<dbReference type="Proteomes" id="UP001558652">
    <property type="component" value="Unassembled WGS sequence"/>
</dbReference>
<evidence type="ECO:0000256" key="5">
    <source>
        <dbReference type="ARBA" id="ARBA00023242"/>
    </source>
</evidence>
<keyword evidence="5 6" id="KW-0539">Nucleus</keyword>
<dbReference type="Gene3D" id="1.10.10.60">
    <property type="entry name" value="Homeodomain-like"/>
    <property type="match status" value="1"/>
</dbReference>
<dbReference type="InterPro" id="IPR001356">
    <property type="entry name" value="HD"/>
</dbReference>
<protein>
    <recommendedName>
        <fullName evidence="8">Homeobox domain-containing protein</fullName>
    </recommendedName>
</protein>
<dbReference type="PANTHER" id="PTHR11211">
    <property type="entry name" value="IROQUOIS-CLASS HOMEODOMAIN PROTEIN IRX"/>
    <property type="match status" value="1"/>
</dbReference>
<accession>A0ABD0YB46</accession>
<dbReference type="Pfam" id="PF05920">
    <property type="entry name" value="Homeobox_KN"/>
    <property type="match status" value="1"/>
</dbReference>
<evidence type="ECO:0000313" key="9">
    <source>
        <dbReference type="EMBL" id="KAL1124284.1"/>
    </source>
</evidence>
<feature type="non-terminal residue" evidence="9">
    <location>
        <position position="1"/>
    </location>
</feature>
<evidence type="ECO:0000256" key="4">
    <source>
        <dbReference type="ARBA" id="ARBA00023155"/>
    </source>
</evidence>
<evidence type="ECO:0000256" key="6">
    <source>
        <dbReference type="PROSITE-ProRule" id="PRU00108"/>
    </source>
</evidence>
<dbReference type="PROSITE" id="PS50071">
    <property type="entry name" value="HOMEOBOX_2"/>
    <property type="match status" value="1"/>
</dbReference>
<dbReference type="InterPro" id="IPR008422">
    <property type="entry name" value="KN_HD"/>
</dbReference>
<comment type="similarity">
    <text evidence="2">Belongs to the TALE/IRO homeobox family.</text>
</comment>
<comment type="subcellular location">
    <subcellularLocation>
        <location evidence="1 6">Nucleus</location>
    </subcellularLocation>
</comment>
<evidence type="ECO:0000259" key="8">
    <source>
        <dbReference type="PROSITE" id="PS50071"/>
    </source>
</evidence>
<dbReference type="GO" id="GO:0048646">
    <property type="term" value="P:anatomical structure formation involved in morphogenesis"/>
    <property type="evidence" value="ECO:0007669"/>
    <property type="project" value="UniProtKB-ARBA"/>
</dbReference>
<dbReference type="GO" id="GO:0001654">
    <property type="term" value="P:eye development"/>
    <property type="evidence" value="ECO:0007669"/>
    <property type="project" value="UniProtKB-ARBA"/>
</dbReference>
<dbReference type="GO" id="GO:0003677">
    <property type="term" value="F:DNA binding"/>
    <property type="evidence" value="ECO:0007669"/>
    <property type="project" value="UniProtKB-UniRule"/>
</dbReference>
<reference evidence="9 10" key="1">
    <citation type="submission" date="2024-07" db="EMBL/GenBank/DDBJ databases">
        <title>Chromosome-level genome assembly of the water stick insect Ranatra chinensis (Heteroptera: Nepidae).</title>
        <authorList>
            <person name="Liu X."/>
        </authorList>
    </citation>
    <scope>NUCLEOTIDE SEQUENCE [LARGE SCALE GENOMIC DNA]</scope>
    <source>
        <strain evidence="9">Cailab_2021Rc</strain>
        <tissue evidence="9">Muscle</tissue>
    </source>
</reference>
<feature type="region of interest" description="Disordered" evidence="7">
    <location>
        <begin position="141"/>
        <end position="164"/>
    </location>
</feature>
<dbReference type="EMBL" id="JBFDAA010000011">
    <property type="protein sequence ID" value="KAL1124284.1"/>
    <property type="molecule type" value="Genomic_DNA"/>
</dbReference>
<dbReference type="PANTHER" id="PTHR11211:SF3">
    <property type="entry name" value="HOMEOBOX PROTEIN MOHAWK"/>
    <property type="match status" value="1"/>
</dbReference>
<proteinExistence type="inferred from homology"/>
<feature type="domain" description="Homeobox" evidence="8">
    <location>
        <begin position="1"/>
        <end position="64"/>
    </location>
</feature>
<dbReference type="InterPro" id="IPR009057">
    <property type="entry name" value="Homeodomain-like_sf"/>
</dbReference>
<evidence type="ECO:0000256" key="7">
    <source>
        <dbReference type="SAM" id="MobiDB-lite"/>
    </source>
</evidence>
<dbReference type="AlphaFoldDB" id="A0ABD0YB46"/>
<gene>
    <name evidence="9" type="ORF">AAG570_002053</name>
</gene>
<comment type="caution">
    <text evidence="9">The sequence shown here is derived from an EMBL/GenBank/DDBJ whole genome shotgun (WGS) entry which is preliminary data.</text>
</comment>
<dbReference type="GO" id="GO:0009887">
    <property type="term" value="P:animal organ morphogenesis"/>
    <property type="evidence" value="ECO:0007669"/>
    <property type="project" value="UniProtKB-ARBA"/>
</dbReference>
<evidence type="ECO:0000256" key="3">
    <source>
        <dbReference type="ARBA" id="ARBA00023125"/>
    </source>
</evidence>
<dbReference type="SMART" id="SM00389">
    <property type="entry name" value="HOX"/>
    <property type="match status" value="1"/>
</dbReference>
<feature type="DNA-binding region" description="Homeobox" evidence="6">
    <location>
        <begin position="3"/>
        <end position="65"/>
    </location>
</feature>
<keyword evidence="4 6" id="KW-0371">Homeobox</keyword>
<name>A0ABD0YB46_9HEMI</name>
<evidence type="ECO:0000256" key="2">
    <source>
        <dbReference type="ARBA" id="ARBA00008446"/>
    </source>
</evidence>
<sequence length="195" mass="22383">QGQQQAKRLFTPQIKRFLKGWLVRRRNNPYPNRTEKKELAFKTGLTYIQICNWFANWRRKLKNSSRNTEESWGHLIKDYNNKAKGNVEQFSISSDDSIWDETAFNIGRHTTLSYTLAAIGSPITTYPSYWPMTCTTGSDIPTPDSATGRQCSARRNNVGTQEEPNNYYPLLPDSSQTIYKLTTAGHINPITSRNL</sequence>
<dbReference type="CDD" id="cd00086">
    <property type="entry name" value="homeodomain"/>
    <property type="match status" value="1"/>
</dbReference>
<evidence type="ECO:0000313" key="10">
    <source>
        <dbReference type="Proteomes" id="UP001558652"/>
    </source>
</evidence>